<comment type="caution">
    <text evidence="2">The sequence shown here is derived from an EMBL/GenBank/DDBJ whole genome shotgun (WGS) entry which is preliminary data.</text>
</comment>
<feature type="region of interest" description="Disordered" evidence="1">
    <location>
        <begin position="31"/>
        <end position="78"/>
    </location>
</feature>
<dbReference type="AlphaFoldDB" id="A0A8K0UYB7"/>
<gene>
    <name evidence="2" type="ORF">BXZ70DRAFT_1003504</name>
</gene>
<sequence length="301" mass="33691">MTLPGLPLRLTLPPIQSDWAPPVVPALWGRLPDEHATEAPPPQYHEVHHEEKHHEEKKNDKPWDDHQNQSQQVIIPHEEQKKKWYDLTPERKKQLAIGGGLLAGAAALGAGYAVYKHSQKSEEEKQADVWSLQSWLKDAQWRTEKYHKEGPKGPVTWILVNGKDIPKHAIKGGEENGELLYISRFYIDGSIQVGKASPRFEKGALVGYGGEEIAQSTYEILIGDIRALQWVDYRGQFDINKLNGRPVEGGNEADGTPLYIIQARFQGGVHPGKVSSKLGGGMVSWGGGEHQVDEYHVLCYH</sequence>
<feature type="compositionally biased region" description="Basic and acidic residues" evidence="1">
    <location>
        <begin position="45"/>
        <end position="67"/>
    </location>
</feature>
<dbReference type="Proteomes" id="UP000813824">
    <property type="component" value="Unassembled WGS sequence"/>
</dbReference>
<reference evidence="2" key="1">
    <citation type="journal article" date="2021" name="New Phytol.">
        <title>Evolutionary innovations through gain and loss of genes in the ectomycorrhizal Boletales.</title>
        <authorList>
            <person name="Wu G."/>
            <person name="Miyauchi S."/>
            <person name="Morin E."/>
            <person name="Kuo A."/>
            <person name="Drula E."/>
            <person name="Varga T."/>
            <person name="Kohler A."/>
            <person name="Feng B."/>
            <person name="Cao Y."/>
            <person name="Lipzen A."/>
            <person name="Daum C."/>
            <person name="Hundley H."/>
            <person name="Pangilinan J."/>
            <person name="Johnson J."/>
            <person name="Barry K."/>
            <person name="LaButti K."/>
            <person name="Ng V."/>
            <person name="Ahrendt S."/>
            <person name="Min B."/>
            <person name="Choi I.G."/>
            <person name="Park H."/>
            <person name="Plett J.M."/>
            <person name="Magnuson J."/>
            <person name="Spatafora J.W."/>
            <person name="Nagy L.G."/>
            <person name="Henrissat B."/>
            <person name="Grigoriev I.V."/>
            <person name="Yang Z.L."/>
            <person name="Xu J."/>
            <person name="Martin F.M."/>
        </authorList>
    </citation>
    <scope>NUCLEOTIDE SEQUENCE</scope>
    <source>
        <strain evidence="2">KKN 215</strain>
    </source>
</reference>
<dbReference type="InterPro" id="IPR006616">
    <property type="entry name" value="DM9_repeat"/>
</dbReference>
<keyword evidence="3" id="KW-1185">Reference proteome</keyword>
<evidence type="ECO:0000313" key="2">
    <source>
        <dbReference type="EMBL" id="KAH8108101.1"/>
    </source>
</evidence>
<evidence type="ECO:0000313" key="3">
    <source>
        <dbReference type="Proteomes" id="UP000813824"/>
    </source>
</evidence>
<dbReference type="OrthoDB" id="2142040at2759"/>
<name>A0A8K0UYB7_9AGAR</name>
<organism evidence="2 3">
    <name type="scientific">Cristinia sonorae</name>
    <dbReference type="NCBI Taxonomy" id="1940300"/>
    <lineage>
        <taxon>Eukaryota</taxon>
        <taxon>Fungi</taxon>
        <taxon>Dikarya</taxon>
        <taxon>Basidiomycota</taxon>
        <taxon>Agaricomycotina</taxon>
        <taxon>Agaricomycetes</taxon>
        <taxon>Agaricomycetidae</taxon>
        <taxon>Agaricales</taxon>
        <taxon>Pleurotineae</taxon>
        <taxon>Stephanosporaceae</taxon>
        <taxon>Cristinia</taxon>
    </lineage>
</organism>
<dbReference type="EMBL" id="JAEVFJ010000001">
    <property type="protein sequence ID" value="KAH8108101.1"/>
    <property type="molecule type" value="Genomic_DNA"/>
</dbReference>
<dbReference type="PANTHER" id="PTHR31649:SF1">
    <property type="entry name" value="FARNESOIC ACID O-METHYL TRANSFERASE DOMAIN-CONTAINING PROTEIN"/>
    <property type="match status" value="1"/>
</dbReference>
<protein>
    <submittedName>
        <fullName evidence="2">Uncharacterized protein</fullName>
    </submittedName>
</protein>
<accession>A0A8K0UYB7</accession>
<dbReference type="PANTHER" id="PTHR31649">
    <property type="entry name" value="AGAP009604-PA"/>
    <property type="match status" value="1"/>
</dbReference>
<dbReference type="SMART" id="SM00696">
    <property type="entry name" value="DM9"/>
    <property type="match status" value="2"/>
</dbReference>
<proteinExistence type="predicted"/>
<evidence type="ECO:0000256" key="1">
    <source>
        <dbReference type="SAM" id="MobiDB-lite"/>
    </source>
</evidence>
<dbReference type="Pfam" id="PF11901">
    <property type="entry name" value="DM9"/>
    <property type="match status" value="2"/>
</dbReference>